<evidence type="ECO:0000259" key="11">
    <source>
        <dbReference type="Pfam" id="PF00483"/>
    </source>
</evidence>
<dbReference type="InterPro" id="IPR029044">
    <property type="entry name" value="Nucleotide-diphossugar_trans"/>
</dbReference>
<feature type="domain" description="Nucleotidyl transferase" evidence="11">
    <location>
        <begin position="2"/>
        <end position="210"/>
    </location>
</feature>
<dbReference type="PANTHER" id="PTHR43532:SF1">
    <property type="entry name" value="GLUCOSE-1-PHOSPHATE THYMIDYLYLTRANSFERASE 1"/>
    <property type="match status" value="1"/>
</dbReference>
<comment type="function">
    <text evidence="10">Catalyzes the formation of dTDP-glucose, from dTTP and glucose 1-phosphate, as well as its pyrophosphorolysis.</text>
</comment>
<dbReference type="SUPFAM" id="SSF53448">
    <property type="entry name" value="Nucleotide-diphospho-sugar transferases"/>
    <property type="match status" value="1"/>
</dbReference>
<dbReference type="InterPro" id="IPR005835">
    <property type="entry name" value="NTP_transferase_dom"/>
</dbReference>
<evidence type="ECO:0000256" key="1">
    <source>
        <dbReference type="ARBA" id="ARBA00001946"/>
    </source>
</evidence>
<evidence type="ECO:0000256" key="4">
    <source>
        <dbReference type="ARBA" id="ARBA00017654"/>
    </source>
</evidence>
<dbReference type="GO" id="GO:0008879">
    <property type="term" value="F:glucose-1-phosphate thymidylyltransferase activity"/>
    <property type="evidence" value="ECO:0007669"/>
    <property type="project" value="UniProtKB-EC"/>
</dbReference>
<name>A0A7W8EVF0_STRST</name>
<dbReference type="InterPro" id="IPR005907">
    <property type="entry name" value="G1P_thy_trans_s"/>
</dbReference>
<evidence type="ECO:0000256" key="5">
    <source>
        <dbReference type="ARBA" id="ARBA00022679"/>
    </source>
</evidence>
<keyword evidence="6 10" id="KW-0548">Nucleotidyltransferase</keyword>
<dbReference type="AlphaFoldDB" id="A0A7W8EVF0"/>
<gene>
    <name evidence="12" type="ORF">FHS40_004646</name>
</gene>
<proteinExistence type="inferred from homology"/>
<dbReference type="EMBL" id="JACHJD010000007">
    <property type="protein sequence ID" value="MBB5105551.1"/>
    <property type="molecule type" value="Genomic_DNA"/>
</dbReference>
<comment type="cofactor">
    <cofactor evidence="1">
        <name>Mg(2+)</name>
        <dbReference type="ChEBI" id="CHEBI:18420"/>
    </cofactor>
</comment>
<evidence type="ECO:0000256" key="6">
    <source>
        <dbReference type="ARBA" id="ARBA00022695"/>
    </source>
</evidence>
<accession>A0A7W8EVF0</accession>
<sequence>MPVFDKPMVYYPLSTLMLAGIREILVITTREDEVDFRRLLGDGSHLGLRLTYRAQDRPGGIAEAFLIGADFIGGEPVALILGDNIFHGRSFGVQLREHTAPDGGRIFAYPVADPTAYGVVEIGEDGTALSIEEKPAKPKSRYAAVGLYFYDERVVDIAAGLRPSERGELEITGVNEEYLRRGALSVTVLDRGTAWLDTGTFTAMVQASEYVRVIEERQGLKIGCVEEVAWRCGYIDDERLRALSGPLLKSGYGRYLLSLLDEDALL</sequence>
<evidence type="ECO:0000256" key="10">
    <source>
        <dbReference type="RuleBase" id="RU003706"/>
    </source>
</evidence>
<dbReference type="GO" id="GO:0046872">
    <property type="term" value="F:metal ion binding"/>
    <property type="evidence" value="ECO:0007669"/>
    <property type="project" value="UniProtKB-KW"/>
</dbReference>
<reference evidence="12 13" key="1">
    <citation type="submission" date="2020-08" db="EMBL/GenBank/DDBJ databases">
        <title>Genomic Encyclopedia of Type Strains, Phase III (KMG-III): the genomes of soil and plant-associated and newly described type strains.</title>
        <authorList>
            <person name="Whitman W."/>
        </authorList>
    </citation>
    <scope>NUCLEOTIDE SEQUENCE [LARGE SCALE GENOMIC DNA]</scope>
    <source>
        <strain evidence="12 13">CECT 3146</strain>
    </source>
</reference>
<evidence type="ECO:0000313" key="13">
    <source>
        <dbReference type="Proteomes" id="UP000549009"/>
    </source>
</evidence>
<dbReference type="PANTHER" id="PTHR43532">
    <property type="entry name" value="GLUCOSE-1-PHOSPHATE THYMIDYLYLTRANSFERASE"/>
    <property type="match status" value="1"/>
</dbReference>
<evidence type="ECO:0000256" key="3">
    <source>
        <dbReference type="ARBA" id="ARBA00012461"/>
    </source>
</evidence>
<evidence type="ECO:0000256" key="2">
    <source>
        <dbReference type="ARBA" id="ARBA00010480"/>
    </source>
</evidence>
<comment type="catalytic activity">
    <reaction evidence="9 10">
        <text>dTTP + alpha-D-glucose 1-phosphate + H(+) = dTDP-alpha-D-glucose + diphosphate</text>
        <dbReference type="Rhea" id="RHEA:15225"/>
        <dbReference type="ChEBI" id="CHEBI:15378"/>
        <dbReference type="ChEBI" id="CHEBI:33019"/>
        <dbReference type="ChEBI" id="CHEBI:37568"/>
        <dbReference type="ChEBI" id="CHEBI:57477"/>
        <dbReference type="ChEBI" id="CHEBI:58601"/>
        <dbReference type="EC" id="2.7.7.24"/>
    </reaction>
</comment>
<keyword evidence="13" id="KW-1185">Reference proteome</keyword>
<comment type="caution">
    <text evidence="12">The sequence shown here is derived from an EMBL/GenBank/DDBJ whole genome shotgun (WGS) entry which is preliminary data.</text>
</comment>
<keyword evidence="7 10" id="KW-0479">Metal-binding</keyword>
<dbReference type="NCBIfam" id="TIGR01207">
    <property type="entry name" value="rmlA"/>
    <property type="match status" value="1"/>
</dbReference>
<keyword evidence="5 10" id="KW-0808">Transferase</keyword>
<dbReference type="EC" id="2.7.7.24" evidence="3 10"/>
<dbReference type="Pfam" id="PF00483">
    <property type="entry name" value="NTP_transferase"/>
    <property type="match status" value="1"/>
</dbReference>
<comment type="similarity">
    <text evidence="2 10">Belongs to the glucose-1-phosphate thymidylyltransferase family.</text>
</comment>
<protein>
    <recommendedName>
        <fullName evidence="4 10">Glucose-1-phosphate thymidylyltransferase</fullName>
        <ecNumber evidence="3 10">2.7.7.24</ecNumber>
    </recommendedName>
</protein>
<dbReference type="Gene3D" id="3.90.550.10">
    <property type="entry name" value="Spore Coat Polysaccharide Biosynthesis Protein SpsA, Chain A"/>
    <property type="match status" value="1"/>
</dbReference>
<evidence type="ECO:0000256" key="8">
    <source>
        <dbReference type="ARBA" id="ARBA00022842"/>
    </source>
</evidence>
<keyword evidence="8 10" id="KW-0460">Magnesium</keyword>
<organism evidence="12 13">
    <name type="scientific">Streptomyces spectabilis</name>
    <dbReference type="NCBI Taxonomy" id="68270"/>
    <lineage>
        <taxon>Bacteria</taxon>
        <taxon>Bacillati</taxon>
        <taxon>Actinomycetota</taxon>
        <taxon>Actinomycetes</taxon>
        <taxon>Kitasatosporales</taxon>
        <taxon>Streptomycetaceae</taxon>
        <taxon>Streptomyces</taxon>
    </lineage>
</organism>
<evidence type="ECO:0000313" key="12">
    <source>
        <dbReference type="EMBL" id="MBB5105551.1"/>
    </source>
</evidence>
<evidence type="ECO:0000256" key="9">
    <source>
        <dbReference type="ARBA" id="ARBA00049336"/>
    </source>
</evidence>
<dbReference type="Proteomes" id="UP000549009">
    <property type="component" value="Unassembled WGS sequence"/>
</dbReference>
<evidence type="ECO:0000256" key="7">
    <source>
        <dbReference type="ARBA" id="ARBA00022723"/>
    </source>
</evidence>